<gene>
    <name evidence="1" type="ORF">BcepSauron_142</name>
</gene>
<dbReference type="EMBL" id="MK552141">
    <property type="protein sequence ID" value="QBQ74522.1"/>
    <property type="molecule type" value="Genomic_DNA"/>
</dbReference>
<sequence length="54" mass="6231">MELKVVYRVNGKRRTWVGSTLAKFMDVMEAKEVAYDLVDAIPVTDTEAEALRWQ</sequence>
<organism evidence="1 2">
    <name type="scientific">Burkholderia phage BcepSauron</name>
    <dbReference type="NCBI Taxonomy" id="2530033"/>
    <lineage>
        <taxon>Viruses</taxon>
        <taxon>Duplodnaviria</taxon>
        <taxon>Heunggongvirae</taxon>
        <taxon>Uroviricota</taxon>
        <taxon>Caudoviricetes</taxon>
        <taxon>Sarumanvirus</taxon>
        <taxon>Sarumanvirus bcepsauron</taxon>
    </lineage>
</organism>
<dbReference type="Proteomes" id="UP000301424">
    <property type="component" value="Segment"/>
</dbReference>
<evidence type="ECO:0000313" key="2">
    <source>
        <dbReference type="Proteomes" id="UP000301424"/>
    </source>
</evidence>
<evidence type="ECO:0000313" key="1">
    <source>
        <dbReference type="EMBL" id="QBQ74522.1"/>
    </source>
</evidence>
<name>A0A482MMN5_9CAUD</name>
<accession>A0A482MMN5</accession>
<keyword evidence="2" id="KW-1185">Reference proteome</keyword>
<proteinExistence type="predicted"/>
<reference evidence="1 2" key="1">
    <citation type="submission" date="2019-02" db="EMBL/GenBank/DDBJ databases">
        <title>Complete genome sequence of Burkholderia cenocepacia phage BcepSauron.</title>
        <authorList>
            <person name="Park K."/>
            <person name="Gonzalez C."/>
            <person name="Liu M."/>
            <person name="Gill J."/>
        </authorList>
    </citation>
    <scope>NUCLEOTIDE SEQUENCE [LARGE SCALE GENOMIC DNA]</scope>
</reference>
<protein>
    <submittedName>
        <fullName evidence="1">Uncharacterized protein</fullName>
    </submittedName>
</protein>